<keyword evidence="4" id="KW-1185">Reference proteome</keyword>
<proteinExistence type="predicted"/>
<name>A0AAV3PJE0_LITER</name>
<sequence length="190" mass="21827">MLRAEVLGAMKVQSPTRLRNYFAHNQLRRVAEEFEHEKSSLGEEMRRIREERDSIFAEKENVTQKYNDLLRSQDELISNHTATEGKLAYELETTKAYSQKIASDLEKSKDELARVQSRLEGYMVEKDDLHSRLSMAENSAATALKILRSTLKDYVVELFDDLPDDEDEDLGTDDDEDGDEDNDGGDDDDE</sequence>
<gene>
    <name evidence="3" type="ORF">LIER_10477</name>
</gene>
<evidence type="ECO:0000256" key="1">
    <source>
        <dbReference type="SAM" id="Coils"/>
    </source>
</evidence>
<dbReference type="EMBL" id="BAABME010001863">
    <property type="protein sequence ID" value="GAA0151849.1"/>
    <property type="molecule type" value="Genomic_DNA"/>
</dbReference>
<evidence type="ECO:0000256" key="2">
    <source>
        <dbReference type="SAM" id="MobiDB-lite"/>
    </source>
</evidence>
<reference evidence="3 4" key="1">
    <citation type="submission" date="2024-01" db="EMBL/GenBank/DDBJ databases">
        <title>The complete chloroplast genome sequence of Lithospermum erythrorhizon: insights into the phylogenetic relationship among Boraginaceae species and the maternal lineages of purple gromwells.</title>
        <authorList>
            <person name="Okada T."/>
            <person name="Watanabe K."/>
        </authorList>
    </citation>
    <scope>NUCLEOTIDE SEQUENCE [LARGE SCALE GENOMIC DNA]</scope>
</reference>
<comment type="caution">
    <text evidence="3">The sequence shown here is derived from an EMBL/GenBank/DDBJ whole genome shotgun (WGS) entry which is preliminary data.</text>
</comment>
<feature type="region of interest" description="Disordered" evidence="2">
    <location>
        <begin position="160"/>
        <end position="190"/>
    </location>
</feature>
<dbReference type="Proteomes" id="UP001454036">
    <property type="component" value="Unassembled WGS sequence"/>
</dbReference>
<keyword evidence="1" id="KW-0175">Coiled coil</keyword>
<feature type="coiled-coil region" evidence="1">
    <location>
        <begin position="24"/>
        <end position="65"/>
    </location>
</feature>
<organism evidence="3 4">
    <name type="scientific">Lithospermum erythrorhizon</name>
    <name type="common">Purple gromwell</name>
    <name type="synonym">Lithospermum officinale var. erythrorhizon</name>
    <dbReference type="NCBI Taxonomy" id="34254"/>
    <lineage>
        <taxon>Eukaryota</taxon>
        <taxon>Viridiplantae</taxon>
        <taxon>Streptophyta</taxon>
        <taxon>Embryophyta</taxon>
        <taxon>Tracheophyta</taxon>
        <taxon>Spermatophyta</taxon>
        <taxon>Magnoliopsida</taxon>
        <taxon>eudicotyledons</taxon>
        <taxon>Gunneridae</taxon>
        <taxon>Pentapetalae</taxon>
        <taxon>asterids</taxon>
        <taxon>lamiids</taxon>
        <taxon>Boraginales</taxon>
        <taxon>Boraginaceae</taxon>
        <taxon>Boraginoideae</taxon>
        <taxon>Lithospermeae</taxon>
        <taxon>Lithospermum</taxon>
    </lineage>
</organism>
<accession>A0AAV3PJE0</accession>
<protein>
    <submittedName>
        <fullName evidence="3">Uncharacterized protein</fullName>
    </submittedName>
</protein>
<dbReference type="AlphaFoldDB" id="A0AAV3PJE0"/>
<evidence type="ECO:0000313" key="4">
    <source>
        <dbReference type="Proteomes" id="UP001454036"/>
    </source>
</evidence>
<evidence type="ECO:0000313" key="3">
    <source>
        <dbReference type="EMBL" id="GAA0151849.1"/>
    </source>
</evidence>